<protein>
    <recommendedName>
        <fullName evidence="3">DUF1763-domain-containing protein</fullName>
    </recommendedName>
</protein>
<evidence type="ECO:0008006" key="3">
    <source>
        <dbReference type="Google" id="ProtNLM"/>
    </source>
</evidence>
<proteinExistence type="predicted"/>
<sequence length="136" mass="16040">MTSKVPDRKAVLQAYRQLYRQGLQAIRYSTPARHLLLQTMRKSFRFPTQDFDPQRISNTLEFLRNAAETTGIEHKILRNLLTLKYWDQPIVKTDLSTQKYKSLGINQNHPKFQKEVREQFNQTLMLLNESLGTCLQ</sequence>
<dbReference type="EMBL" id="JBFXLT010000142">
    <property type="protein sequence ID" value="KAL2803338.1"/>
    <property type="molecule type" value="Genomic_DNA"/>
</dbReference>
<name>A0ABR4GWA6_9EURO</name>
<evidence type="ECO:0000313" key="1">
    <source>
        <dbReference type="EMBL" id="KAL2803338.1"/>
    </source>
</evidence>
<organism evidence="1 2">
    <name type="scientific">Aspergillus granulosus</name>
    <dbReference type="NCBI Taxonomy" id="176169"/>
    <lineage>
        <taxon>Eukaryota</taxon>
        <taxon>Fungi</taxon>
        <taxon>Dikarya</taxon>
        <taxon>Ascomycota</taxon>
        <taxon>Pezizomycotina</taxon>
        <taxon>Eurotiomycetes</taxon>
        <taxon>Eurotiomycetidae</taxon>
        <taxon>Eurotiales</taxon>
        <taxon>Aspergillaceae</taxon>
        <taxon>Aspergillus</taxon>
        <taxon>Aspergillus subgen. Nidulantes</taxon>
    </lineage>
</organism>
<reference evidence="1 2" key="1">
    <citation type="submission" date="2024-07" db="EMBL/GenBank/DDBJ databases">
        <title>Section-level genome sequencing and comparative genomics of Aspergillus sections Usti and Cavernicolus.</title>
        <authorList>
            <consortium name="Lawrence Berkeley National Laboratory"/>
            <person name="Nybo J.L."/>
            <person name="Vesth T.C."/>
            <person name="Theobald S."/>
            <person name="Frisvad J.C."/>
            <person name="Larsen T.O."/>
            <person name="Kjaerboelling I."/>
            <person name="Rothschild-Mancinelli K."/>
            <person name="Lyhne E.K."/>
            <person name="Kogle M.E."/>
            <person name="Barry K."/>
            <person name="Clum A."/>
            <person name="Na H."/>
            <person name="Ledsgaard L."/>
            <person name="Lin J."/>
            <person name="Lipzen A."/>
            <person name="Kuo A."/>
            <person name="Riley R."/>
            <person name="Mondo S."/>
            <person name="Labutti K."/>
            <person name="Haridas S."/>
            <person name="Pangalinan J."/>
            <person name="Salamov A.A."/>
            <person name="Simmons B.A."/>
            <person name="Magnuson J.K."/>
            <person name="Chen J."/>
            <person name="Drula E."/>
            <person name="Henrissat B."/>
            <person name="Wiebenga A."/>
            <person name="Lubbers R.J."/>
            <person name="Gomes A.C."/>
            <person name="Makela M.R."/>
            <person name="Stajich J."/>
            <person name="Grigoriev I.V."/>
            <person name="Mortensen U.H."/>
            <person name="De Vries R.P."/>
            <person name="Baker S.E."/>
            <person name="Andersen M.R."/>
        </authorList>
    </citation>
    <scope>NUCLEOTIDE SEQUENCE [LARGE SCALE GENOMIC DNA]</scope>
    <source>
        <strain evidence="1 2">CBS 588.65</strain>
    </source>
</reference>
<comment type="caution">
    <text evidence="1">The sequence shown here is derived from an EMBL/GenBank/DDBJ whole genome shotgun (WGS) entry which is preliminary data.</text>
</comment>
<keyword evidence="2" id="KW-1185">Reference proteome</keyword>
<accession>A0ABR4GWA6</accession>
<dbReference type="Proteomes" id="UP001610334">
    <property type="component" value="Unassembled WGS sequence"/>
</dbReference>
<gene>
    <name evidence="1" type="ORF">BJX63DRAFT_76167</name>
</gene>
<evidence type="ECO:0000313" key="2">
    <source>
        <dbReference type="Proteomes" id="UP001610334"/>
    </source>
</evidence>